<organism evidence="1 2">
    <name type="scientific">Siminovitchia terrae</name>
    <name type="common">Bacillus terrae</name>
    <dbReference type="NCBI Taxonomy" id="1914933"/>
    <lineage>
        <taxon>Bacteria</taxon>
        <taxon>Bacillati</taxon>
        <taxon>Bacillota</taxon>
        <taxon>Bacilli</taxon>
        <taxon>Bacillales</taxon>
        <taxon>Bacillaceae</taxon>
        <taxon>Siminovitchia</taxon>
    </lineage>
</organism>
<gene>
    <name evidence="1" type="ORF">J6TS1_33850</name>
</gene>
<sequence length="71" mass="7976">MKTAFRGDKRWPPNVATSCDVGGTRTSCPSEINPVKSFFDFIGLIEATSSPYRLQLDNSDSNEIKKHEVRE</sequence>
<protein>
    <submittedName>
        <fullName evidence="1">Uncharacterized protein</fullName>
    </submittedName>
</protein>
<dbReference type="EMBL" id="BORJ01000009">
    <property type="protein sequence ID" value="GIN97515.1"/>
    <property type="molecule type" value="Genomic_DNA"/>
</dbReference>
<evidence type="ECO:0000313" key="1">
    <source>
        <dbReference type="EMBL" id="GIN97515.1"/>
    </source>
</evidence>
<name>A0ABQ4L106_SIMTE</name>
<accession>A0ABQ4L106</accession>
<evidence type="ECO:0000313" key="2">
    <source>
        <dbReference type="Proteomes" id="UP000680670"/>
    </source>
</evidence>
<keyword evidence="2" id="KW-1185">Reference proteome</keyword>
<comment type="caution">
    <text evidence="1">The sequence shown here is derived from an EMBL/GenBank/DDBJ whole genome shotgun (WGS) entry which is preliminary data.</text>
</comment>
<dbReference type="Proteomes" id="UP000680670">
    <property type="component" value="Unassembled WGS sequence"/>
</dbReference>
<proteinExistence type="predicted"/>
<reference evidence="1 2" key="1">
    <citation type="submission" date="2021-03" db="EMBL/GenBank/DDBJ databases">
        <title>Antimicrobial resistance genes in bacteria isolated from Japanese honey, and their potential for conferring macrolide and lincosamide resistance in the American foulbrood pathogen Paenibacillus larvae.</title>
        <authorList>
            <person name="Okamoto M."/>
            <person name="Kumagai M."/>
            <person name="Kanamori H."/>
            <person name="Takamatsu D."/>
        </authorList>
    </citation>
    <scope>NUCLEOTIDE SEQUENCE [LARGE SCALE GENOMIC DNA]</scope>
    <source>
        <strain evidence="1 2">J6TS1</strain>
    </source>
</reference>